<reference evidence="5 6" key="1">
    <citation type="submission" date="2020-08" db="EMBL/GenBank/DDBJ databases">
        <title>Genomic Encyclopedia of Type Strains, Phase IV (KMG-IV): sequencing the most valuable type-strain genomes for metagenomic binning, comparative biology and taxonomic classification.</title>
        <authorList>
            <person name="Goeker M."/>
        </authorList>
    </citation>
    <scope>NUCLEOTIDE SEQUENCE [LARGE SCALE GENOMIC DNA]</scope>
    <source>
        <strain evidence="5 6">DSM 29853</strain>
    </source>
</reference>
<dbReference type="SUPFAM" id="SSF55136">
    <property type="entry name" value="Probable bacterial effector-binding domain"/>
    <property type="match status" value="1"/>
</dbReference>
<dbReference type="Pfam" id="PF12833">
    <property type="entry name" value="HTH_18"/>
    <property type="match status" value="1"/>
</dbReference>
<organism evidence="5 6">
    <name type="scientific">Gellertiella hungarica</name>
    <dbReference type="NCBI Taxonomy" id="1572859"/>
    <lineage>
        <taxon>Bacteria</taxon>
        <taxon>Pseudomonadati</taxon>
        <taxon>Pseudomonadota</taxon>
        <taxon>Alphaproteobacteria</taxon>
        <taxon>Hyphomicrobiales</taxon>
        <taxon>Rhizobiaceae</taxon>
        <taxon>Gellertiella</taxon>
    </lineage>
</organism>
<dbReference type="InterPro" id="IPR009057">
    <property type="entry name" value="Homeodomain-like_sf"/>
</dbReference>
<accession>A0A7W6J4I0</accession>
<dbReference type="GO" id="GO:0003700">
    <property type="term" value="F:DNA-binding transcription factor activity"/>
    <property type="evidence" value="ECO:0007669"/>
    <property type="project" value="InterPro"/>
</dbReference>
<dbReference type="Pfam" id="PF06445">
    <property type="entry name" value="GyrI-like"/>
    <property type="match status" value="1"/>
</dbReference>
<dbReference type="InterPro" id="IPR018062">
    <property type="entry name" value="HTH_AraC-typ_CS"/>
</dbReference>
<name>A0A7W6J4I0_9HYPH</name>
<keyword evidence="6" id="KW-1185">Reference proteome</keyword>
<dbReference type="PROSITE" id="PS00041">
    <property type="entry name" value="HTH_ARAC_FAMILY_1"/>
    <property type="match status" value="1"/>
</dbReference>
<feature type="domain" description="HTH araC/xylS-type" evidence="4">
    <location>
        <begin position="15"/>
        <end position="113"/>
    </location>
</feature>
<sequence length="284" mass="31826">MHQTCSWALYEGRLRRVTAYIHDHLDEDLDMERLAEIACLSPYHWHRIYRAVQGETLAQTVRRLRLQRAANALVSTAEPVIAIARQNGYPSLASFSRVFKTSYGLSPADYRKRGGHVAIKTAIGQGDMRMYDVEFRTMEPVKAIGVDHRGPYITIGKAFETLWGLLWARNLAEPGAKMYGVYYDDPEGVAPDQLRSAACVATSKPDMAVEAPLRPIAIAGGRYAVLTHKGPYSELHLAYTWLYGQWLPAANIEVRNEPAIEIYPNTPQDTAPQDLITEICIPVV</sequence>
<dbReference type="PROSITE" id="PS01124">
    <property type="entry name" value="HTH_ARAC_FAMILY_2"/>
    <property type="match status" value="1"/>
</dbReference>
<proteinExistence type="predicted"/>
<comment type="caution">
    <text evidence="5">The sequence shown here is derived from an EMBL/GenBank/DDBJ whole genome shotgun (WGS) entry which is preliminary data.</text>
</comment>
<keyword evidence="2" id="KW-0238">DNA-binding</keyword>
<dbReference type="EMBL" id="JACIEZ010000003">
    <property type="protein sequence ID" value="MBB4064618.1"/>
    <property type="molecule type" value="Genomic_DNA"/>
</dbReference>
<dbReference type="RefSeq" id="WP_183365876.1">
    <property type="nucleotide sequence ID" value="NZ_JACIEZ010000003.1"/>
</dbReference>
<dbReference type="Gene3D" id="3.20.80.10">
    <property type="entry name" value="Regulatory factor, effector binding domain"/>
    <property type="match status" value="1"/>
</dbReference>
<dbReference type="AlphaFoldDB" id="A0A7W6J4I0"/>
<dbReference type="InterPro" id="IPR029442">
    <property type="entry name" value="GyrI-like"/>
</dbReference>
<dbReference type="GO" id="GO:0043565">
    <property type="term" value="F:sequence-specific DNA binding"/>
    <property type="evidence" value="ECO:0007669"/>
    <property type="project" value="InterPro"/>
</dbReference>
<dbReference type="SMART" id="SM00342">
    <property type="entry name" value="HTH_ARAC"/>
    <property type="match status" value="1"/>
</dbReference>
<dbReference type="PANTHER" id="PTHR40055:SF1">
    <property type="entry name" value="TRANSCRIPTIONAL REGULATOR YGIV-RELATED"/>
    <property type="match status" value="1"/>
</dbReference>
<evidence type="ECO:0000259" key="4">
    <source>
        <dbReference type="PROSITE" id="PS01124"/>
    </source>
</evidence>
<evidence type="ECO:0000256" key="2">
    <source>
        <dbReference type="ARBA" id="ARBA00023125"/>
    </source>
</evidence>
<dbReference type="InterPro" id="IPR050908">
    <property type="entry name" value="SmbC-like"/>
</dbReference>
<dbReference type="Gene3D" id="1.10.10.60">
    <property type="entry name" value="Homeodomain-like"/>
    <property type="match status" value="2"/>
</dbReference>
<evidence type="ECO:0000313" key="5">
    <source>
        <dbReference type="EMBL" id="MBB4064618.1"/>
    </source>
</evidence>
<dbReference type="InterPro" id="IPR018060">
    <property type="entry name" value="HTH_AraC"/>
</dbReference>
<dbReference type="InterPro" id="IPR010499">
    <property type="entry name" value="AraC_E-bd"/>
</dbReference>
<dbReference type="SUPFAM" id="SSF46689">
    <property type="entry name" value="Homeodomain-like"/>
    <property type="match status" value="2"/>
</dbReference>
<dbReference type="InterPro" id="IPR020449">
    <property type="entry name" value="Tscrpt_reg_AraC-type_HTH"/>
</dbReference>
<evidence type="ECO:0000256" key="3">
    <source>
        <dbReference type="ARBA" id="ARBA00023163"/>
    </source>
</evidence>
<evidence type="ECO:0000256" key="1">
    <source>
        <dbReference type="ARBA" id="ARBA00023015"/>
    </source>
</evidence>
<evidence type="ECO:0000313" key="6">
    <source>
        <dbReference type="Proteomes" id="UP000528286"/>
    </source>
</evidence>
<protein>
    <submittedName>
        <fullName evidence="5">AraC family transcriptional regulator</fullName>
    </submittedName>
</protein>
<dbReference type="SMART" id="SM00871">
    <property type="entry name" value="AraC_E_bind"/>
    <property type="match status" value="1"/>
</dbReference>
<dbReference type="PANTHER" id="PTHR40055">
    <property type="entry name" value="TRANSCRIPTIONAL REGULATOR YGIV-RELATED"/>
    <property type="match status" value="1"/>
</dbReference>
<keyword evidence="3" id="KW-0804">Transcription</keyword>
<dbReference type="Proteomes" id="UP000528286">
    <property type="component" value="Unassembled WGS sequence"/>
</dbReference>
<keyword evidence="1" id="KW-0805">Transcription regulation</keyword>
<dbReference type="InterPro" id="IPR011256">
    <property type="entry name" value="Reg_factor_effector_dom_sf"/>
</dbReference>
<gene>
    <name evidence="5" type="ORF">GGR23_001805</name>
</gene>
<dbReference type="PRINTS" id="PR00032">
    <property type="entry name" value="HTHARAC"/>
</dbReference>